<dbReference type="GO" id="GO:0140082">
    <property type="term" value="F:SUMO-ubiquitin ligase activity"/>
    <property type="evidence" value="ECO:0007669"/>
    <property type="project" value="TreeGrafter"/>
</dbReference>
<dbReference type="InterPro" id="IPR049627">
    <property type="entry name" value="SLX8"/>
</dbReference>
<evidence type="ECO:0000256" key="1">
    <source>
        <dbReference type="ARBA" id="ARBA00022723"/>
    </source>
</evidence>
<feature type="compositionally biased region" description="Polar residues" evidence="5">
    <location>
        <begin position="222"/>
        <end position="237"/>
    </location>
</feature>
<dbReference type="GO" id="GO:0008270">
    <property type="term" value="F:zinc ion binding"/>
    <property type="evidence" value="ECO:0007669"/>
    <property type="project" value="UniProtKB-KW"/>
</dbReference>
<keyword evidence="2 4" id="KW-0863">Zinc-finger</keyword>
<reference evidence="7" key="1">
    <citation type="journal article" date="2023" name="Mol. Phylogenet. Evol.">
        <title>Genome-scale phylogeny and comparative genomics of the fungal order Sordariales.</title>
        <authorList>
            <person name="Hensen N."/>
            <person name="Bonometti L."/>
            <person name="Westerberg I."/>
            <person name="Brannstrom I.O."/>
            <person name="Guillou S."/>
            <person name="Cros-Aarteil S."/>
            <person name="Calhoun S."/>
            <person name="Haridas S."/>
            <person name="Kuo A."/>
            <person name="Mondo S."/>
            <person name="Pangilinan J."/>
            <person name="Riley R."/>
            <person name="LaButti K."/>
            <person name="Andreopoulos B."/>
            <person name="Lipzen A."/>
            <person name="Chen C."/>
            <person name="Yan M."/>
            <person name="Daum C."/>
            <person name="Ng V."/>
            <person name="Clum A."/>
            <person name="Steindorff A."/>
            <person name="Ohm R.A."/>
            <person name="Martin F."/>
            <person name="Silar P."/>
            <person name="Natvig D.O."/>
            <person name="Lalanne C."/>
            <person name="Gautier V."/>
            <person name="Ament-Velasquez S.L."/>
            <person name="Kruys A."/>
            <person name="Hutchinson M.I."/>
            <person name="Powell A.J."/>
            <person name="Barry K."/>
            <person name="Miller A.N."/>
            <person name="Grigoriev I.V."/>
            <person name="Debuchy R."/>
            <person name="Gladieux P."/>
            <person name="Hiltunen Thoren M."/>
            <person name="Johannesson H."/>
        </authorList>
    </citation>
    <scope>NUCLEOTIDE SEQUENCE</scope>
    <source>
        <strain evidence="7">CBS 141.50</strain>
    </source>
</reference>
<dbReference type="GeneID" id="87813846"/>
<feature type="compositionally biased region" description="Polar residues" evidence="5">
    <location>
        <begin position="155"/>
        <end position="167"/>
    </location>
</feature>
<dbReference type="PROSITE" id="PS50089">
    <property type="entry name" value="ZF_RING_2"/>
    <property type="match status" value="1"/>
</dbReference>
<evidence type="ECO:0000256" key="4">
    <source>
        <dbReference type="PROSITE-ProRule" id="PRU00175"/>
    </source>
</evidence>
<evidence type="ECO:0000256" key="2">
    <source>
        <dbReference type="ARBA" id="ARBA00022771"/>
    </source>
</evidence>
<feature type="region of interest" description="Disordered" evidence="5">
    <location>
        <begin position="221"/>
        <end position="301"/>
    </location>
</feature>
<protein>
    <recommendedName>
        <fullName evidence="6">RING-type domain-containing protein</fullName>
    </recommendedName>
</protein>
<feature type="region of interest" description="Disordered" evidence="5">
    <location>
        <begin position="30"/>
        <end position="61"/>
    </location>
</feature>
<keyword evidence="1" id="KW-0479">Metal-binding</keyword>
<sequence>MGDNYFNGTLDDFYDDPTFWDLAQSALSLGSPPPFGQAPAPQARPSHGIPPLGVGAQSQSNSRAYSSALGDVWQQNGPSLDVFGGGFAAGPTQAASMSAHRLPQAASWRPEPIRLSASSGNPETHALQRNASVHHIGSFTTTSTPRHPTTFSSSVPAHSISSQRQNPSGSSVLNSASSVLNQRLNIPSSWTNSNQTNQDFNLPGVAGLADQPTARTAIATANDHSLSTPIPAMSSNPRRGGARSADATAPLTPAQPTQSAGPTTRTPRRSASRAAQAGPSKRKREDDLDDLFGDGDLPGNPVVDLVDKEEIPAEILQAQEEKKNYVKLSTFDCVICMDNAKTLTVTHCGHMFCAECLDTALNMQNVRRVCPICRQKIDEPPNTGKFSQRAKGFYHLELKLVTKPRTQAQPSQPSQVTS</sequence>
<evidence type="ECO:0000256" key="5">
    <source>
        <dbReference type="SAM" id="MobiDB-lite"/>
    </source>
</evidence>
<dbReference type="InterPro" id="IPR001841">
    <property type="entry name" value="Znf_RING"/>
</dbReference>
<accession>A0AAN6V2M1</accession>
<feature type="region of interest" description="Disordered" evidence="5">
    <location>
        <begin position="138"/>
        <end position="174"/>
    </location>
</feature>
<comment type="caution">
    <text evidence="7">The sequence shown here is derived from an EMBL/GenBank/DDBJ whole genome shotgun (WGS) entry which is preliminary data.</text>
</comment>
<dbReference type="RefSeq" id="XP_062637039.1">
    <property type="nucleotide sequence ID" value="XM_062777233.1"/>
</dbReference>
<name>A0AAN6V2M1_9PEZI</name>
<gene>
    <name evidence="7" type="ORF">C8A04DRAFT_12158</name>
</gene>
<dbReference type="PANTHER" id="PTHR47094">
    <property type="entry name" value="ELFLESS, ISOFORM B"/>
    <property type="match status" value="1"/>
</dbReference>
<evidence type="ECO:0000259" key="6">
    <source>
        <dbReference type="PROSITE" id="PS50089"/>
    </source>
</evidence>
<organism evidence="7 8">
    <name type="scientific">Dichotomopilus funicola</name>
    <dbReference type="NCBI Taxonomy" id="1934379"/>
    <lineage>
        <taxon>Eukaryota</taxon>
        <taxon>Fungi</taxon>
        <taxon>Dikarya</taxon>
        <taxon>Ascomycota</taxon>
        <taxon>Pezizomycotina</taxon>
        <taxon>Sordariomycetes</taxon>
        <taxon>Sordariomycetidae</taxon>
        <taxon>Sordariales</taxon>
        <taxon>Chaetomiaceae</taxon>
        <taxon>Dichotomopilus</taxon>
    </lineage>
</organism>
<feature type="compositionally biased region" description="Low complexity" evidence="5">
    <location>
        <begin position="138"/>
        <end position="154"/>
    </location>
</feature>
<dbReference type="GO" id="GO:0033768">
    <property type="term" value="C:SUMO-targeted ubiquitin ligase complex"/>
    <property type="evidence" value="ECO:0007669"/>
    <property type="project" value="TreeGrafter"/>
</dbReference>
<dbReference type="SMART" id="SM00184">
    <property type="entry name" value="RING"/>
    <property type="match status" value="1"/>
</dbReference>
<dbReference type="EMBL" id="MU853584">
    <property type="protein sequence ID" value="KAK4143668.1"/>
    <property type="molecule type" value="Genomic_DNA"/>
</dbReference>
<evidence type="ECO:0000313" key="8">
    <source>
        <dbReference type="Proteomes" id="UP001302676"/>
    </source>
</evidence>
<feature type="domain" description="RING-type" evidence="6">
    <location>
        <begin position="333"/>
        <end position="374"/>
    </location>
</feature>
<dbReference type="PANTHER" id="PTHR47094:SF1">
    <property type="entry name" value="RING-TYPE E3 UBIQUITIN TRANSFERASE"/>
    <property type="match status" value="1"/>
</dbReference>
<feature type="region of interest" description="Disordered" evidence="5">
    <location>
        <begin position="187"/>
        <end position="207"/>
    </location>
</feature>
<keyword evidence="3" id="KW-0862">Zinc</keyword>
<dbReference type="AlphaFoldDB" id="A0AAN6V2M1"/>
<dbReference type="InterPro" id="IPR013083">
    <property type="entry name" value="Znf_RING/FYVE/PHD"/>
</dbReference>
<dbReference type="Gene3D" id="3.30.40.10">
    <property type="entry name" value="Zinc/RING finger domain, C3HC4 (zinc finger)"/>
    <property type="match status" value="1"/>
</dbReference>
<proteinExistence type="predicted"/>
<dbReference type="PROSITE" id="PS00518">
    <property type="entry name" value="ZF_RING_1"/>
    <property type="match status" value="1"/>
</dbReference>
<dbReference type="Proteomes" id="UP001302676">
    <property type="component" value="Unassembled WGS sequence"/>
</dbReference>
<feature type="compositionally biased region" description="Polar residues" evidence="5">
    <location>
        <begin position="187"/>
        <end position="200"/>
    </location>
</feature>
<dbReference type="GO" id="GO:0006511">
    <property type="term" value="P:ubiquitin-dependent protein catabolic process"/>
    <property type="evidence" value="ECO:0007669"/>
    <property type="project" value="TreeGrafter"/>
</dbReference>
<dbReference type="InterPro" id="IPR017907">
    <property type="entry name" value="Znf_RING_CS"/>
</dbReference>
<dbReference type="GO" id="GO:0061630">
    <property type="term" value="F:ubiquitin protein ligase activity"/>
    <property type="evidence" value="ECO:0007669"/>
    <property type="project" value="InterPro"/>
</dbReference>
<reference evidence="7" key="2">
    <citation type="submission" date="2023-05" db="EMBL/GenBank/DDBJ databases">
        <authorList>
            <consortium name="Lawrence Berkeley National Laboratory"/>
            <person name="Steindorff A."/>
            <person name="Hensen N."/>
            <person name="Bonometti L."/>
            <person name="Westerberg I."/>
            <person name="Brannstrom I.O."/>
            <person name="Guillou S."/>
            <person name="Cros-Aarteil S."/>
            <person name="Calhoun S."/>
            <person name="Haridas S."/>
            <person name="Kuo A."/>
            <person name="Mondo S."/>
            <person name="Pangilinan J."/>
            <person name="Riley R."/>
            <person name="Labutti K."/>
            <person name="Andreopoulos B."/>
            <person name="Lipzen A."/>
            <person name="Chen C."/>
            <person name="Yanf M."/>
            <person name="Daum C."/>
            <person name="Ng V."/>
            <person name="Clum A."/>
            <person name="Ohm R."/>
            <person name="Martin F."/>
            <person name="Silar P."/>
            <person name="Natvig D."/>
            <person name="Lalanne C."/>
            <person name="Gautier V."/>
            <person name="Ament-Velasquez S.L."/>
            <person name="Kruys A."/>
            <person name="Hutchinson M.I."/>
            <person name="Powell A.J."/>
            <person name="Barry K."/>
            <person name="Miller A.N."/>
            <person name="Grigoriev I.V."/>
            <person name="Debuchy R."/>
            <person name="Gladieux P."/>
            <person name="Thoren M.H."/>
            <person name="Johannesson H."/>
        </authorList>
    </citation>
    <scope>NUCLEOTIDE SEQUENCE</scope>
    <source>
        <strain evidence="7">CBS 141.50</strain>
    </source>
</reference>
<dbReference type="SUPFAM" id="SSF57850">
    <property type="entry name" value="RING/U-box"/>
    <property type="match status" value="1"/>
</dbReference>
<dbReference type="Pfam" id="PF13920">
    <property type="entry name" value="zf-C3HC4_3"/>
    <property type="match status" value="1"/>
</dbReference>
<evidence type="ECO:0000256" key="3">
    <source>
        <dbReference type="ARBA" id="ARBA00022833"/>
    </source>
</evidence>
<keyword evidence="8" id="KW-1185">Reference proteome</keyword>
<dbReference type="GO" id="GO:0032183">
    <property type="term" value="F:SUMO binding"/>
    <property type="evidence" value="ECO:0007669"/>
    <property type="project" value="TreeGrafter"/>
</dbReference>
<evidence type="ECO:0000313" key="7">
    <source>
        <dbReference type="EMBL" id="KAK4143668.1"/>
    </source>
</evidence>